<dbReference type="InterPro" id="IPR025948">
    <property type="entry name" value="HTH-like_dom"/>
</dbReference>
<gene>
    <name evidence="3" type="ORF">GCM10009102_08210</name>
</gene>
<dbReference type="Gene3D" id="3.30.420.10">
    <property type="entry name" value="Ribonuclease H-like superfamily/Ribonuclease H"/>
    <property type="match status" value="1"/>
</dbReference>
<dbReference type="InterPro" id="IPR001584">
    <property type="entry name" value="Integrase_cat-core"/>
</dbReference>
<feature type="region of interest" description="Disordered" evidence="1">
    <location>
        <begin position="245"/>
        <end position="266"/>
    </location>
</feature>
<dbReference type="EMBL" id="BAAAES010000005">
    <property type="protein sequence ID" value="GAA0661737.1"/>
    <property type="molecule type" value="Genomic_DNA"/>
</dbReference>
<sequence>MQASYQVSERRACGAFPINRSTQRYQSRRLDQAGLKMRIKELAATRVRYGYRRIHVLLRREGWEINHKRTHRLYRELGLQLRNKTPKRKVKAKLRDDRTPATAPNECWSMDFLSDQLFDGRKIRVLSIVDNFTRVSPALDVRMSYRGSDVVETLDRIAAAHGRPKRIRLDNGPEFISKDLDLWAYQHDVVLDFSRPGKPTDNAFAEAFNGRVRAECLNAYWFLSLDDARVKCEAWRRDYNEHRPHSSLGNQTPMERAFSSGQACLP</sequence>
<comment type="caution">
    <text evidence="3">The sequence shown here is derived from an EMBL/GenBank/DDBJ whole genome shotgun (WGS) entry which is preliminary data.</text>
</comment>
<dbReference type="NCBIfam" id="NF033516">
    <property type="entry name" value="transpos_IS3"/>
    <property type="match status" value="1"/>
</dbReference>
<dbReference type="Pfam" id="PF13683">
    <property type="entry name" value="rve_3"/>
    <property type="match status" value="1"/>
</dbReference>
<keyword evidence="4" id="KW-1185">Reference proteome</keyword>
<name>A0ABN1HPL4_9SPHN</name>
<feature type="domain" description="Integrase catalytic" evidence="2">
    <location>
        <begin position="100"/>
        <end position="261"/>
    </location>
</feature>
<accession>A0ABN1HPL4</accession>
<evidence type="ECO:0000313" key="4">
    <source>
        <dbReference type="Proteomes" id="UP001500238"/>
    </source>
</evidence>
<evidence type="ECO:0000259" key="2">
    <source>
        <dbReference type="PROSITE" id="PS50994"/>
    </source>
</evidence>
<evidence type="ECO:0000313" key="3">
    <source>
        <dbReference type="EMBL" id="GAA0661737.1"/>
    </source>
</evidence>
<protein>
    <recommendedName>
        <fullName evidence="2">Integrase catalytic domain-containing protein</fullName>
    </recommendedName>
</protein>
<organism evidence="3 4">
    <name type="scientific">Sphingomonas insulae</name>
    <dbReference type="NCBI Taxonomy" id="424800"/>
    <lineage>
        <taxon>Bacteria</taxon>
        <taxon>Pseudomonadati</taxon>
        <taxon>Pseudomonadota</taxon>
        <taxon>Alphaproteobacteria</taxon>
        <taxon>Sphingomonadales</taxon>
        <taxon>Sphingomonadaceae</taxon>
        <taxon>Sphingomonas</taxon>
    </lineage>
</organism>
<feature type="compositionally biased region" description="Polar residues" evidence="1">
    <location>
        <begin position="247"/>
        <end position="266"/>
    </location>
</feature>
<dbReference type="PANTHER" id="PTHR47515">
    <property type="entry name" value="LOW CALCIUM RESPONSE LOCUS PROTEIN T"/>
    <property type="match status" value="1"/>
</dbReference>
<dbReference type="Pfam" id="PF13276">
    <property type="entry name" value="HTH_21"/>
    <property type="match status" value="1"/>
</dbReference>
<dbReference type="InterPro" id="IPR012337">
    <property type="entry name" value="RNaseH-like_sf"/>
</dbReference>
<reference evidence="3 4" key="1">
    <citation type="journal article" date="2019" name="Int. J. Syst. Evol. Microbiol.">
        <title>The Global Catalogue of Microorganisms (GCM) 10K type strain sequencing project: providing services to taxonomists for standard genome sequencing and annotation.</title>
        <authorList>
            <consortium name="The Broad Institute Genomics Platform"/>
            <consortium name="The Broad Institute Genome Sequencing Center for Infectious Disease"/>
            <person name="Wu L."/>
            <person name="Ma J."/>
        </authorList>
    </citation>
    <scope>NUCLEOTIDE SEQUENCE [LARGE SCALE GENOMIC DNA]</scope>
    <source>
        <strain evidence="3 4">JCM 14603</strain>
    </source>
</reference>
<dbReference type="PROSITE" id="PS50994">
    <property type="entry name" value="INTEGRASE"/>
    <property type="match status" value="1"/>
</dbReference>
<dbReference type="InterPro" id="IPR036397">
    <property type="entry name" value="RNaseH_sf"/>
</dbReference>
<dbReference type="SUPFAM" id="SSF53098">
    <property type="entry name" value="Ribonuclease H-like"/>
    <property type="match status" value="1"/>
</dbReference>
<evidence type="ECO:0000256" key="1">
    <source>
        <dbReference type="SAM" id="MobiDB-lite"/>
    </source>
</evidence>
<dbReference type="Proteomes" id="UP001500238">
    <property type="component" value="Unassembled WGS sequence"/>
</dbReference>
<dbReference type="PANTHER" id="PTHR47515:SF1">
    <property type="entry name" value="BLR2054 PROTEIN"/>
    <property type="match status" value="1"/>
</dbReference>
<proteinExistence type="predicted"/>
<dbReference type="InterPro" id="IPR048020">
    <property type="entry name" value="Transpos_IS3"/>
</dbReference>